<dbReference type="PROSITE" id="PS00053">
    <property type="entry name" value="RIBOSOMAL_S8"/>
    <property type="match status" value="1"/>
</dbReference>
<organism evidence="7 8">
    <name type="scientific">Candidatus Naiadarchaeum limnaeum</name>
    <dbReference type="NCBI Taxonomy" id="2756139"/>
    <lineage>
        <taxon>Archaea</taxon>
        <taxon>Candidatus Undinarchaeota</taxon>
        <taxon>Candidatus Undinarchaeia</taxon>
        <taxon>Candidatus Naiadarchaeales</taxon>
        <taxon>Candidatus Naiadarchaeaceae</taxon>
        <taxon>Candidatus Naiadarchaeum</taxon>
    </lineage>
</organism>
<protein>
    <recommendedName>
        <fullName evidence="5">Small ribosomal subunit protein uS8</fullName>
    </recommendedName>
</protein>
<dbReference type="Gene3D" id="3.30.1370.30">
    <property type="match status" value="1"/>
</dbReference>
<evidence type="ECO:0000256" key="6">
    <source>
        <dbReference type="RuleBase" id="RU003660"/>
    </source>
</evidence>
<dbReference type="AlphaFoldDB" id="A0A832VAD2"/>
<evidence type="ECO:0000313" key="7">
    <source>
        <dbReference type="EMBL" id="HIK00496.1"/>
    </source>
</evidence>
<name>A0A832VAD2_9ARCH</name>
<proteinExistence type="inferred from homology"/>
<evidence type="ECO:0000256" key="5">
    <source>
        <dbReference type="HAMAP-Rule" id="MF_01302"/>
    </source>
</evidence>
<keyword evidence="8" id="KW-1185">Reference proteome</keyword>
<dbReference type="GO" id="GO:1990904">
    <property type="term" value="C:ribonucleoprotein complex"/>
    <property type="evidence" value="ECO:0007669"/>
    <property type="project" value="UniProtKB-KW"/>
</dbReference>
<keyword evidence="4 5" id="KW-0687">Ribonucleoprotein</keyword>
<dbReference type="GO" id="GO:0005840">
    <property type="term" value="C:ribosome"/>
    <property type="evidence" value="ECO:0007669"/>
    <property type="project" value="UniProtKB-KW"/>
</dbReference>
<dbReference type="InterPro" id="IPR047863">
    <property type="entry name" value="Ribosomal_uS8_CS"/>
</dbReference>
<sequence>MLFDPLSNAMVSLRNYEVTGKNDCLIEPASKLIGEVLRVMQASGYLGSFEFIDDGKSGKFKVRLVGKINNCRAIKPRYPVKVSEIEKFERRYLPAREFGILIISTPLGVLSHKEAREKNTGGILLSYVY</sequence>
<dbReference type="GO" id="GO:0006412">
    <property type="term" value="P:translation"/>
    <property type="evidence" value="ECO:0007669"/>
    <property type="project" value="UniProtKB-UniRule"/>
</dbReference>
<dbReference type="NCBIfam" id="NF003115">
    <property type="entry name" value="PRK04034.1"/>
    <property type="match status" value="1"/>
</dbReference>
<dbReference type="Proteomes" id="UP000646946">
    <property type="component" value="Unassembled WGS sequence"/>
</dbReference>
<dbReference type="InterPro" id="IPR000630">
    <property type="entry name" value="Ribosomal_uS8"/>
</dbReference>
<comment type="caution">
    <text evidence="7">The sequence shown here is derived from an EMBL/GenBank/DDBJ whole genome shotgun (WGS) entry which is preliminary data.</text>
</comment>
<keyword evidence="5" id="KW-0694">RNA-binding</keyword>
<evidence type="ECO:0000256" key="2">
    <source>
        <dbReference type="ARBA" id="ARBA00022730"/>
    </source>
</evidence>
<evidence type="ECO:0000313" key="8">
    <source>
        <dbReference type="Proteomes" id="UP000646946"/>
    </source>
</evidence>
<comment type="function">
    <text evidence="5">One of the primary rRNA binding proteins, it binds directly to 16S rRNA central domain where it helps coordinate assembly of the platform of the 30S subunit.</text>
</comment>
<gene>
    <name evidence="5" type="primary">rps8</name>
    <name evidence="7" type="ORF">H1016_03080</name>
</gene>
<evidence type="ECO:0000256" key="3">
    <source>
        <dbReference type="ARBA" id="ARBA00022980"/>
    </source>
</evidence>
<dbReference type="GO" id="GO:0019843">
    <property type="term" value="F:rRNA binding"/>
    <property type="evidence" value="ECO:0007669"/>
    <property type="project" value="UniProtKB-UniRule"/>
</dbReference>
<dbReference type="PANTHER" id="PTHR11758">
    <property type="entry name" value="40S RIBOSOMAL PROTEIN S15A"/>
    <property type="match status" value="1"/>
</dbReference>
<evidence type="ECO:0000256" key="4">
    <source>
        <dbReference type="ARBA" id="ARBA00023274"/>
    </source>
</evidence>
<reference evidence="7 8" key="1">
    <citation type="journal article" name="Nat. Commun.">
        <title>Undinarchaeota illuminate DPANN phylogeny and the impact of gene transfer on archaeal evolution.</title>
        <authorList>
            <person name="Dombrowski N."/>
            <person name="Williams T.A."/>
            <person name="Sun J."/>
            <person name="Woodcroft B.J."/>
            <person name="Lee J.H."/>
            <person name="Minh B.Q."/>
            <person name="Rinke C."/>
            <person name="Spang A."/>
        </authorList>
    </citation>
    <scope>NUCLEOTIDE SEQUENCE [LARGE SCALE GENOMIC DNA]</scope>
    <source>
        <strain evidence="7">MAG_bin1129</strain>
    </source>
</reference>
<dbReference type="GO" id="GO:0003735">
    <property type="term" value="F:structural constituent of ribosome"/>
    <property type="evidence" value="ECO:0007669"/>
    <property type="project" value="InterPro"/>
</dbReference>
<keyword evidence="2 5" id="KW-0699">rRNA-binding</keyword>
<keyword evidence="3 5" id="KW-0689">Ribosomal protein</keyword>
<comment type="subunit">
    <text evidence="5">Part of the 30S ribosomal subunit.</text>
</comment>
<dbReference type="Pfam" id="PF00410">
    <property type="entry name" value="Ribosomal_S8"/>
    <property type="match status" value="1"/>
</dbReference>
<evidence type="ECO:0000256" key="1">
    <source>
        <dbReference type="ARBA" id="ARBA00006471"/>
    </source>
</evidence>
<dbReference type="Gene3D" id="3.30.1490.10">
    <property type="match status" value="1"/>
</dbReference>
<dbReference type="SUPFAM" id="SSF56047">
    <property type="entry name" value="Ribosomal protein S8"/>
    <property type="match status" value="1"/>
</dbReference>
<accession>A0A832VAD2</accession>
<dbReference type="EMBL" id="DVAB01000024">
    <property type="protein sequence ID" value="HIK00496.1"/>
    <property type="molecule type" value="Genomic_DNA"/>
</dbReference>
<dbReference type="InterPro" id="IPR035987">
    <property type="entry name" value="Ribosomal_uS8_sf"/>
</dbReference>
<dbReference type="HAMAP" id="MF_01302_A">
    <property type="entry name" value="Ribosomal_uS8_A"/>
    <property type="match status" value="1"/>
</dbReference>
<comment type="similarity">
    <text evidence="1 5 6">Belongs to the universal ribosomal protein uS8 family.</text>
</comment>